<evidence type="ECO:0000256" key="3">
    <source>
        <dbReference type="SAM" id="SignalP"/>
    </source>
</evidence>
<feature type="signal peptide" evidence="3">
    <location>
        <begin position="1"/>
        <end position="26"/>
    </location>
</feature>
<reference evidence="5 9" key="3">
    <citation type="journal article" date="2020" name="Cell Host Microbe">
        <title>Functional and Genomic Variation between Human-Derived Isolates of Lachnospiraceae Reveals Inter- and Intra-Species Diversity.</title>
        <authorList>
            <person name="Sorbara M.T."/>
            <person name="Littmann E.R."/>
            <person name="Fontana E."/>
            <person name="Moody T.U."/>
            <person name="Kohout C.E."/>
            <person name="Gjonbalaj M."/>
            <person name="Eaton V."/>
            <person name="Seok R."/>
            <person name="Leiner I.M."/>
            <person name="Pamer E.G."/>
        </authorList>
    </citation>
    <scope>NUCLEOTIDE SEQUENCE [LARGE SCALE GENOMIC DNA]</scope>
    <source>
        <strain evidence="5 9">MSK.2.26</strain>
    </source>
</reference>
<comment type="similarity">
    <text evidence="1">Belongs to the bacterial solute-binding protein 1 family.</text>
</comment>
<reference evidence="6 7" key="1">
    <citation type="submission" date="2016-10" db="EMBL/GenBank/DDBJ databases">
        <authorList>
            <person name="Varghese N."/>
            <person name="Submissions S."/>
        </authorList>
    </citation>
    <scope>NUCLEOTIDE SEQUENCE [LARGE SCALE GENOMIC DNA]</scope>
    <source>
        <strain evidence="6 7">NLAE-zl-C196</strain>
    </source>
</reference>
<dbReference type="EMBL" id="FOIO01000105">
    <property type="protein sequence ID" value="SEU20626.1"/>
    <property type="molecule type" value="Genomic_DNA"/>
</dbReference>
<dbReference type="Proteomes" id="UP000719916">
    <property type="component" value="Unassembled WGS sequence"/>
</dbReference>
<dbReference type="InterPro" id="IPR050490">
    <property type="entry name" value="Bact_solute-bd_prot1"/>
</dbReference>
<evidence type="ECO:0000256" key="2">
    <source>
        <dbReference type="ARBA" id="ARBA00022448"/>
    </source>
</evidence>
<evidence type="ECO:0000313" key="4">
    <source>
        <dbReference type="EMBL" id="GEA34328.1"/>
    </source>
</evidence>
<reference evidence="5" key="4">
    <citation type="submission" date="2020-02" db="EMBL/GenBank/DDBJ databases">
        <authorList>
            <person name="Littmann E."/>
            <person name="Sorbara M."/>
        </authorList>
    </citation>
    <scope>NUCLEOTIDE SEQUENCE</scope>
    <source>
        <strain evidence="5">MSK.2.26</strain>
    </source>
</reference>
<dbReference type="RefSeq" id="WP_002584602.1">
    <property type="nucleotide sequence ID" value="NZ_BJLB01000001.1"/>
</dbReference>
<dbReference type="Proteomes" id="UP000315200">
    <property type="component" value="Unassembled WGS sequence"/>
</dbReference>
<evidence type="ECO:0000256" key="1">
    <source>
        <dbReference type="ARBA" id="ARBA00008520"/>
    </source>
</evidence>
<proteinExistence type="inferred from homology"/>
<keyword evidence="2" id="KW-0813">Transport</keyword>
<dbReference type="AlphaFoldDB" id="A0A1I0KAW9"/>
<evidence type="ECO:0000313" key="5">
    <source>
        <dbReference type="EMBL" id="NSJ46794.1"/>
    </source>
</evidence>
<keyword evidence="3" id="KW-0732">Signal</keyword>
<comment type="caution">
    <text evidence="6">The sequence shown here is derived from an EMBL/GenBank/DDBJ whole genome shotgun (WGS) entry which is preliminary data.</text>
</comment>
<reference evidence="4 8" key="2">
    <citation type="submission" date="2019-06" db="EMBL/GenBank/DDBJ databases">
        <title>Draft genome sequence of [Clostridium] clostridioforme NBRC 113352.</title>
        <authorList>
            <person name="Miura T."/>
            <person name="Furukawa M."/>
            <person name="Shimamura M."/>
            <person name="Ohyama Y."/>
            <person name="Yamazoe A."/>
            <person name="Kawasaki H."/>
        </authorList>
    </citation>
    <scope>NUCLEOTIDE SEQUENCE [LARGE SCALE GENOMIC DNA]</scope>
    <source>
        <strain evidence="4 8">NBRC 113352</strain>
    </source>
</reference>
<dbReference type="SUPFAM" id="SSF53850">
    <property type="entry name" value="Periplasmic binding protein-like II"/>
    <property type="match status" value="1"/>
</dbReference>
<dbReference type="Pfam" id="PF13416">
    <property type="entry name" value="SBP_bac_8"/>
    <property type="match status" value="1"/>
</dbReference>
<dbReference type="Proteomes" id="UP000182121">
    <property type="component" value="Unassembled WGS sequence"/>
</dbReference>
<dbReference type="EMBL" id="JAAISW010000090">
    <property type="protein sequence ID" value="NSJ46794.1"/>
    <property type="molecule type" value="Genomic_DNA"/>
</dbReference>
<evidence type="ECO:0000313" key="9">
    <source>
        <dbReference type="Proteomes" id="UP000719916"/>
    </source>
</evidence>
<dbReference type="Gene3D" id="3.40.190.10">
    <property type="entry name" value="Periplasmic binding protein-like II"/>
    <property type="match status" value="2"/>
</dbReference>
<name>A0A1I0KAW9_9FIRM</name>
<sequence>MKRNISFLTAMCMAAALTGCAGPAPATQETEAEKVTLQYMTLADGKVLEAERHIIENYMEKNPHVVVEITSVPALDTFITTLKAKFAAGEEPDLYMFQAGTRVREFAQAGLLKDITNEPYMENVHEEDKAFNSLDGKIYGVPMRYEYSGLFANREVLADYPDIKIPASFQELMAACQSLREQGLENPMILAGKSINNVAQFDFQYLACVISHENPDYYEQMLDGELKFTDDIFKEMFDKYGQLKEYVSDDALGVDDDEAIKRFIRGEGAFWVAHGSEITRMRELGGDEFDFVMVPTVLQDENQERTFNCGQALALSVVGSSEYPDEVRGLVAEFLLPESSNIMASEGKVMPAAVGAEKLPDPCLEPCREWFDSDKKMAHADLIWVPGIKDVMKEITQKWYMGNSTESVLAEWDSQHHRLLEANPDFIKNFERN</sequence>
<evidence type="ECO:0000313" key="8">
    <source>
        <dbReference type="Proteomes" id="UP000315200"/>
    </source>
</evidence>
<dbReference type="EMBL" id="BJLB01000001">
    <property type="protein sequence ID" value="GEA34328.1"/>
    <property type="molecule type" value="Genomic_DNA"/>
</dbReference>
<dbReference type="PROSITE" id="PS51257">
    <property type="entry name" value="PROKAR_LIPOPROTEIN"/>
    <property type="match status" value="1"/>
</dbReference>
<protein>
    <submittedName>
        <fullName evidence="6">ABC-type glycerol-3-phosphate transport system, substrate-binding protein</fullName>
    </submittedName>
    <submittedName>
        <fullName evidence="5">Extracellular solute-binding protein</fullName>
    </submittedName>
</protein>
<dbReference type="PANTHER" id="PTHR43649:SF29">
    <property type="entry name" value="OSMOPROTECTIVE COMPOUNDS-BINDING PROTEIN GGTB"/>
    <property type="match status" value="1"/>
</dbReference>
<dbReference type="PANTHER" id="PTHR43649">
    <property type="entry name" value="ARABINOSE-BINDING PROTEIN-RELATED"/>
    <property type="match status" value="1"/>
</dbReference>
<feature type="chain" id="PRO_5044372659" evidence="3">
    <location>
        <begin position="27"/>
        <end position="433"/>
    </location>
</feature>
<evidence type="ECO:0000313" key="6">
    <source>
        <dbReference type="EMBL" id="SEU20626.1"/>
    </source>
</evidence>
<evidence type="ECO:0000313" key="7">
    <source>
        <dbReference type="Proteomes" id="UP000182121"/>
    </source>
</evidence>
<dbReference type="InterPro" id="IPR006059">
    <property type="entry name" value="SBP"/>
</dbReference>
<gene>
    <name evidence="4" type="ORF">Ccl03g_00410</name>
    <name evidence="5" type="ORF">G5B26_25325</name>
    <name evidence="6" type="ORF">SAMN05216521_11051</name>
</gene>
<accession>A0A1I0KAW9</accession>
<organism evidence="6 7">
    <name type="scientific">Enterocloster clostridioformis</name>
    <dbReference type="NCBI Taxonomy" id="1531"/>
    <lineage>
        <taxon>Bacteria</taxon>
        <taxon>Bacillati</taxon>
        <taxon>Bacillota</taxon>
        <taxon>Clostridia</taxon>
        <taxon>Lachnospirales</taxon>
        <taxon>Lachnospiraceae</taxon>
        <taxon>Enterocloster</taxon>
    </lineage>
</organism>